<name>A0A8H4X862_9HYPO</name>
<organism evidence="3 4">
    <name type="scientific">Fusarium sarcochroum</name>
    <dbReference type="NCBI Taxonomy" id="1208366"/>
    <lineage>
        <taxon>Eukaryota</taxon>
        <taxon>Fungi</taxon>
        <taxon>Dikarya</taxon>
        <taxon>Ascomycota</taxon>
        <taxon>Pezizomycotina</taxon>
        <taxon>Sordariomycetes</taxon>
        <taxon>Hypocreomycetidae</taxon>
        <taxon>Hypocreales</taxon>
        <taxon>Nectriaceae</taxon>
        <taxon>Fusarium</taxon>
        <taxon>Fusarium lateritium species complex</taxon>
    </lineage>
</organism>
<evidence type="ECO:0000313" key="4">
    <source>
        <dbReference type="Proteomes" id="UP000622797"/>
    </source>
</evidence>
<reference evidence="3" key="1">
    <citation type="journal article" date="2020" name="BMC Genomics">
        <title>Correction to: Identification and distribution of gene clusters required for synthesis of sphingolipid metabolism inhibitors in diverse species of the filamentous fungus Fusarium.</title>
        <authorList>
            <person name="Kim H.S."/>
            <person name="Lohmar J.M."/>
            <person name="Busman M."/>
            <person name="Brown D.W."/>
            <person name="Naumann T.A."/>
            <person name="Divon H.H."/>
            <person name="Lysoe E."/>
            <person name="Uhlig S."/>
            <person name="Proctor R.H."/>
        </authorList>
    </citation>
    <scope>NUCLEOTIDE SEQUENCE</scope>
    <source>
        <strain evidence="3">NRRL 20472</strain>
    </source>
</reference>
<dbReference type="PANTHER" id="PTHR28027">
    <property type="entry name" value="TRANSCRIPTIONAL REGULATOR MIT1"/>
    <property type="match status" value="1"/>
</dbReference>
<feature type="region of interest" description="Disordered" evidence="2">
    <location>
        <begin position="94"/>
        <end position="115"/>
    </location>
</feature>
<proteinExistence type="inferred from homology"/>
<dbReference type="AlphaFoldDB" id="A0A8H4X862"/>
<evidence type="ECO:0000313" key="3">
    <source>
        <dbReference type="EMBL" id="KAF4965583.1"/>
    </source>
</evidence>
<dbReference type="PANTHER" id="PTHR28027:SF2">
    <property type="entry name" value="TRANSCRIPTIONAL REGULATOR MIT1"/>
    <property type="match status" value="1"/>
</dbReference>
<evidence type="ECO:0008006" key="5">
    <source>
        <dbReference type="Google" id="ProtNLM"/>
    </source>
</evidence>
<comment type="caution">
    <text evidence="3">The sequence shown here is derived from an EMBL/GenBank/DDBJ whole genome shotgun (WGS) entry which is preliminary data.</text>
</comment>
<accession>A0A8H4X862</accession>
<comment type="similarity">
    <text evidence="1">Belongs to the MIT1/WOR1 family.</text>
</comment>
<gene>
    <name evidence="3" type="ORF">FSARC_6629</name>
</gene>
<evidence type="ECO:0000256" key="2">
    <source>
        <dbReference type="SAM" id="MobiDB-lite"/>
    </source>
</evidence>
<reference evidence="3" key="2">
    <citation type="submission" date="2020-05" db="EMBL/GenBank/DDBJ databases">
        <authorList>
            <person name="Kim H.-S."/>
            <person name="Proctor R.H."/>
            <person name="Brown D.W."/>
        </authorList>
    </citation>
    <scope>NUCLEOTIDE SEQUENCE</scope>
    <source>
        <strain evidence="3">NRRL 20472</strain>
    </source>
</reference>
<dbReference type="Proteomes" id="UP000622797">
    <property type="component" value="Unassembled WGS sequence"/>
</dbReference>
<dbReference type="OrthoDB" id="5319641at2759"/>
<feature type="region of interest" description="Disordered" evidence="2">
    <location>
        <begin position="273"/>
        <end position="328"/>
    </location>
</feature>
<dbReference type="GO" id="GO:0003677">
    <property type="term" value="F:DNA binding"/>
    <property type="evidence" value="ECO:0007669"/>
    <property type="project" value="TreeGrafter"/>
</dbReference>
<dbReference type="InterPro" id="IPR018608">
    <property type="entry name" value="Gti1/Pac2"/>
</dbReference>
<evidence type="ECO:0000256" key="1">
    <source>
        <dbReference type="ARBA" id="ARBA00008359"/>
    </source>
</evidence>
<dbReference type="EMBL" id="JABEXW010000339">
    <property type="protein sequence ID" value="KAF4965583.1"/>
    <property type="molecule type" value="Genomic_DNA"/>
</dbReference>
<keyword evidence="4" id="KW-1185">Reference proteome</keyword>
<protein>
    <recommendedName>
        <fullName evidence="5">Global transcription regulator sge1</fullName>
    </recommendedName>
</protein>
<feature type="compositionally biased region" description="Low complexity" evidence="2">
    <location>
        <begin position="289"/>
        <end position="307"/>
    </location>
</feature>
<sequence>MATSPLVPTLNGFVRTTLDAMILFEACLSGRINHVPRRPHDRERTDLIKSGNIFIYEEHASGIKRWTDSVSWSPSRILGNFLIYRELEKPFPPGEKKRALKKTKKPQGIAKPEQHRASISLPVRLDSNEGTLINEEDRAYVGSLVDSYPFKPEGLVKKTISITYQGVPHHLVSYYSVEDAKSGNLVTPSMHPQLRAIIPRQELITGQSFRAPLDESDGFPTPEQQHQRLGYYHMHNDQEYTLHGGAYRTMSVPNVPHVPSVLPAYQQFPSPQQYVPAPYAYPQQPQPQQPQHQQPQHQQHQQQQSQQEQHHHHQQQQQQDHSGYSNMWGYYYPPNGNM</sequence>
<dbReference type="Pfam" id="PF09729">
    <property type="entry name" value="Gti1_Pac2"/>
    <property type="match status" value="1"/>
</dbReference>